<keyword evidence="5 9" id="KW-0547">Nucleotide-binding</keyword>
<dbReference type="AlphaFoldDB" id="A0A9X0UFF5"/>
<dbReference type="Gene3D" id="3.30.1490.20">
    <property type="entry name" value="ATP-grasp fold, A domain"/>
    <property type="match status" value="1"/>
</dbReference>
<evidence type="ECO:0000256" key="6">
    <source>
        <dbReference type="ARBA" id="ARBA00022840"/>
    </source>
</evidence>
<sequence>MFRRMLIANRGEIAIRVARAAAEMGIETLAVFSPEDAQSLHLRRADMARPLRGRGAKAYLDIAQLIAVATAGGCDAIHPGYGFLSENAEFARACAAAAITFIGPRPDLLELFGDKVQSRKLAERLQVPLLPGTRGPTSLSEASAFLATLGPGEAIMIKAIAGGGGRGMRVVSDAAALAEAYARCQSESEAAFGDRRVYVERLIRRARHVEVQILGDIDAEVTHLGERECSIQRRHQKLVEIAPSPFLKPTQREAVIQAALKMARAVRYSSLGTFEFLVEQEGSDGSFYFMEANPRLQVEHTVTEEVTGIDLVKTQIAIAGGKTLRQLGLDPERGPPAPAGHAIQLRVNMETVDAAGNAFGSGGTLQHFEPPAGPGVRVDSFGYQGYTTSDYFDSLLAKVIAHARSPHFGDAVAKAYQALREFRIDGVDTNIPFLQNLLQHPDFLSGEVHTRFVDENIAVLARPVQHGHRHAEASAVPVSLETAATNTAVPDGAVAIAAPMRARLLSLEAEVGALVQAGTTVAVLEAMKMELSLPASTAGRVLCHLVPIGETVEPGQHVLLIEPLAVSGEAQATEESIDLDHIRADLQAVIDAHAPTLDVNRPSAVARRRRSGQRTARENIEDLCDPGSFVEYGALTLAAQRARRSMQELIDLSPADGLVAGLGSINGTQFGDDKSRCMVLAYDYTVFAGTQGFHGHKKKDRMLQLAERLRLPLVIFAEGGGGRPGEVDVPSPVNLANMSFWHFARLSGLVPLIGIVSGRCFAGNAALLGCCDVVIATENASIGMGGPAMIEGGGLGRFSPEEVGPVSFQATNGVIDILVRDESEAVAAAKQYLSYFQGPVEVWRCPDQRLLRHLVPERRTRAYEVRTVIDTLADTGSVLELRRGFGRGMVTAFMRFEGRPMGVIANNPMHEGGAVASDEADKASRFVELCDAFDIPVLSLCDTPGFMVGPASEKQAAVRHVCRMFLTGASIDIPFFTVVLRKAYGLGAQAMAGGGFHGNNSFTVAWPTGEIGAMGLEGAVNLAYRNELAAIADPEARNARFQALVDDLYARGNALNIARFLSLDDVIDPADTRRWIMRALRSAPTTPPRYGKKRPHVDAW</sequence>
<dbReference type="InterPro" id="IPR001882">
    <property type="entry name" value="Biotin_BS"/>
</dbReference>
<dbReference type="InterPro" id="IPR011054">
    <property type="entry name" value="Rudment_hybrid_motif"/>
</dbReference>
<evidence type="ECO:0000256" key="4">
    <source>
        <dbReference type="ARBA" id="ARBA00022598"/>
    </source>
</evidence>
<accession>A0A9X0UFF5</accession>
<dbReference type="PROSITE" id="PS00867">
    <property type="entry name" value="CPSASE_2"/>
    <property type="match status" value="1"/>
</dbReference>
<dbReference type="EMBL" id="JACOMF010000073">
    <property type="protein sequence ID" value="MBC4018702.1"/>
    <property type="molecule type" value="Genomic_DNA"/>
</dbReference>
<dbReference type="PROSITE" id="PS50979">
    <property type="entry name" value="BC"/>
    <property type="match status" value="1"/>
</dbReference>
<dbReference type="PROSITE" id="PS50975">
    <property type="entry name" value="ATP_GRASP"/>
    <property type="match status" value="1"/>
</dbReference>
<gene>
    <name evidence="14" type="ORF">H7965_25925</name>
</gene>
<dbReference type="Gene3D" id="3.40.50.20">
    <property type="match status" value="1"/>
</dbReference>
<dbReference type="Gene3D" id="3.90.226.10">
    <property type="entry name" value="2-enoyl-CoA Hydratase, Chain A, domain 1"/>
    <property type="match status" value="2"/>
</dbReference>
<keyword evidence="4" id="KW-0436">Ligase</keyword>
<evidence type="ECO:0000256" key="2">
    <source>
        <dbReference type="ARBA" id="ARBA00004956"/>
    </source>
</evidence>
<dbReference type="InterPro" id="IPR011763">
    <property type="entry name" value="COA_CT_C"/>
</dbReference>
<dbReference type="InterPro" id="IPR005482">
    <property type="entry name" value="Biotin_COase_C"/>
</dbReference>
<dbReference type="Gene3D" id="3.30.470.20">
    <property type="entry name" value="ATP-grasp fold, B domain"/>
    <property type="match status" value="1"/>
</dbReference>
<dbReference type="Pfam" id="PF02786">
    <property type="entry name" value="CPSase_L_D2"/>
    <property type="match status" value="1"/>
</dbReference>
<dbReference type="Pfam" id="PF01039">
    <property type="entry name" value="Carboxyl_trans"/>
    <property type="match status" value="1"/>
</dbReference>
<dbReference type="InterPro" id="IPR005481">
    <property type="entry name" value="BC-like_N"/>
</dbReference>
<evidence type="ECO:0000313" key="14">
    <source>
        <dbReference type="EMBL" id="MBC4018702.1"/>
    </source>
</evidence>
<keyword evidence="8" id="KW-0511">Multifunctional enzyme</keyword>
<organism evidence="14 15">
    <name type="scientific">Siccirubricoccus deserti</name>
    <dbReference type="NCBI Taxonomy" id="2013562"/>
    <lineage>
        <taxon>Bacteria</taxon>
        <taxon>Pseudomonadati</taxon>
        <taxon>Pseudomonadota</taxon>
        <taxon>Alphaproteobacteria</taxon>
        <taxon>Acetobacterales</taxon>
        <taxon>Roseomonadaceae</taxon>
        <taxon>Siccirubricoccus</taxon>
    </lineage>
</organism>
<dbReference type="InterPro" id="IPR016185">
    <property type="entry name" value="PreATP-grasp_dom_sf"/>
</dbReference>
<evidence type="ECO:0000256" key="1">
    <source>
        <dbReference type="ARBA" id="ARBA00001953"/>
    </source>
</evidence>
<dbReference type="PANTHER" id="PTHR48095:SF5">
    <property type="entry name" value="BLL7292 PROTEIN"/>
    <property type="match status" value="1"/>
</dbReference>
<dbReference type="SMART" id="SM00878">
    <property type="entry name" value="Biotin_carb_C"/>
    <property type="match status" value="1"/>
</dbReference>
<dbReference type="InterPro" id="IPR005479">
    <property type="entry name" value="CPAse_ATP-bd"/>
</dbReference>
<dbReference type="RefSeq" id="WP_186773444.1">
    <property type="nucleotide sequence ID" value="NZ_JACOMF010000073.1"/>
</dbReference>
<evidence type="ECO:0000256" key="7">
    <source>
        <dbReference type="ARBA" id="ARBA00023267"/>
    </source>
</evidence>
<dbReference type="InterPro" id="IPR011761">
    <property type="entry name" value="ATP-grasp"/>
</dbReference>
<dbReference type="GO" id="GO:0046872">
    <property type="term" value="F:metal ion binding"/>
    <property type="evidence" value="ECO:0007669"/>
    <property type="project" value="InterPro"/>
</dbReference>
<dbReference type="Gene3D" id="2.40.50.100">
    <property type="match status" value="1"/>
</dbReference>
<evidence type="ECO:0000259" key="12">
    <source>
        <dbReference type="PROSITE" id="PS50980"/>
    </source>
</evidence>
<evidence type="ECO:0000256" key="9">
    <source>
        <dbReference type="PROSITE-ProRule" id="PRU00409"/>
    </source>
</evidence>
<keyword evidence="7" id="KW-0092">Biotin</keyword>
<dbReference type="PROSITE" id="PS50980">
    <property type="entry name" value="COA_CT_NTER"/>
    <property type="match status" value="1"/>
</dbReference>
<evidence type="ECO:0000259" key="10">
    <source>
        <dbReference type="PROSITE" id="PS50975"/>
    </source>
</evidence>
<dbReference type="InterPro" id="IPR029045">
    <property type="entry name" value="ClpP/crotonase-like_dom_sf"/>
</dbReference>
<dbReference type="PROSITE" id="PS50989">
    <property type="entry name" value="COA_CT_CTER"/>
    <property type="match status" value="1"/>
</dbReference>
<proteinExistence type="predicted"/>
<evidence type="ECO:0000256" key="3">
    <source>
        <dbReference type="ARBA" id="ARBA00013058"/>
    </source>
</evidence>
<dbReference type="InterPro" id="IPR013815">
    <property type="entry name" value="ATP_grasp_subdomain_1"/>
</dbReference>
<dbReference type="SUPFAM" id="SSF56059">
    <property type="entry name" value="Glutathione synthetase ATP-binding domain-like"/>
    <property type="match status" value="1"/>
</dbReference>
<evidence type="ECO:0000256" key="8">
    <source>
        <dbReference type="ARBA" id="ARBA00023268"/>
    </source>
</evidence>
<dbReference type="Pfam" id="PF00364">
    <property type="entry name" value="Biotin_lipoyl"/>
    <property type="match status" value="1"/>
</dbReference>
<dbReference type="CDD" id="cd06850">
    <property type="entry name" value="biotinyl_domain"/>
    <property type="match status" value="1"/>
</dbReference>
<dbReference type="Proteomes" id="UP000600101">
    <property type="component" value="Unassembled WGS sequence"/>
</dbReference>
<dbReference type="InterPro" id="IPR011764">
    <property type="entry name" value="Biotin_carboxylation_dom"/>
</dbReference>
<dbReference type="InterPro" id="IPR051602">
    <property type="entry name" value="ACC_Biotin_Carboxylase"/>
</dbReference>
<keyword evidence="6 9" id="KW-0067">ATP-binding</keyword>
<feature type="domain" description="ATP-grasp" evidence="10">
    <location>
        <begin position="119"/>
        <end position="320"/>
    </location>
</feature>
<feature type="domain" description="CoA carboxyltransferase N-terminal" evidence="12">
    <location>
        <begin position="570"/>
        <end position="848"/>
    </location>
</feature>
<dbReference type="Pfam" id="PF00289">
    <property type="entry name" value="Biotin_carb_N"/>
    <property type="match status" value="1"/>
</dbReference>
<dbReference type="SUPFAM" id="SSF51230">
    <property type="entry name" value="Single hybrid motif"/>
    <property type="match status" value="1"/>
</dbReference>
<evidence type="ECO:0000313" key="15">
    <source>
        <dbReference type="Proteomes" id="UP000600101"/>
    </source>
</evidence>
<reference evidence="14" key="1">
    <citation type="submission" date="2020-08" db="EMBL/GenBank/DDBJ databases">
        <authorList>
            <person name="Hu Y."/>
            <person name="Nguyen S.V."/>
            <person name="Li F."/>
            <person name="Fanning S."/>
        </authorList>
    </citation>
    <scope>NUCLEOTIDE SEQUENCE</scope>
    <source>
        <strain evidence="14">SYSU D8009</strain>
    </source>
</reference>
<evidence type="ECO:0000259" key="13">
    <source>
        <dbReference type="PROSITE" id="PS50989"/>
    </source>
</evidence>
<dbReference type="InterPro" id="IPR000089">
    <property type="entry name" value="Biotin_lipoyl"/>
</dbReference>
<dbReference type="InterPro" id="IPR011762">
    <property type="entry name" value="COA_CT_N"/>
</dbReference>
<dbReference type="PROSITE" id="PS00188">
    <property type="entry name" value="BIOTIN"/>
    <property type="match status" value="1"/>
</dbReference>
<evidence type="ECO:0000256" key="5">
    <source>
        <dbReference type="ARBA" id="ARBA00022741"/>
    </source>
</evidence>
<feature type="domain" description="CoA carboxyltransferase C-terminal" evidence="13">
    <location>
        <begin position="846"/>
        <end position="1082"/>
    </location>
</feature>
<feature type="domain" description="Biotin carboxylation" evidence="11">
    <location>
        <begin position="1"/>
        <end position="458"/>
    </location>
</feature>
<dbReference type="GO" id="GO:0005524">
    <property type="term" value="F:ATP binding"/>
    <property type="evidence" value="ECO:0007669"/>
    <property type="project" value="UniProtKB-UniRule"/>
</dbReference>
<evidence type="ECO:0000259" key="11">
    <source>
        <dbReference type="PROSITE" id="PS50979"/>
    </source>
</evidence>
<keyword evidence="15" id="KW-1185">Reference proteome</keyword>
<dbReference type="InterPro" id="IPR034733">
    <property type="entry name" value="AcCoA_carboxyl_beta"/>
</dbReference>
<comment type="cofactor">
    <cofactor evidence="1">
        <name>biotin</name>
        <dbReference type="ChEBI" id="CHEBI:57586"/>
    </cofactor>
</comment>
<dbReference type="SUPFAM" id="SSF52440">
    <property type="entry name" value="PreATP-grasp domain"/>
    <property type="match status" value="1"/>
</dbReference>
<dbReference type="SUPFAM" id="SSF52096">
    <property type="entry name" value="ClpP/crotonase"/>
    <property type="match status" value="2"/>
</dbReference>
<dbReference type="InterPro" id="IPR011053">
    <property type="entry name" value="Single_hybrid_motif"/>
</dbReference>
<comment type="pathway">
    <text evidence="2">Lipid metabolism; malonyl-CoA biosynthesis; malonyl-CoA from acetyl-CoA: step 1/1.</text>
</comment>
<dbReference type="SUPFAM" id="SSF51246">
    <property type="entry name" value="Rudiment single hybrid motif"/>
    <property type="match status" value="1"/>
</dbReference>
<dbReference type="PANTHER" id="PTHR48095">
    <property type="entry name" value="PYRUVATE CARBOXYLASE SUBUNIT A"/>
    <property type="match status" value="1"/>
</dbReference>
<name>A0A9X0UFF5_9PROT</name>
<protein>
    <recommendedName>
        <fullName evidence="3">acetyl-CoA carboxylase</fullName>
        <ecNumber evidence="3">6.4.1.2</ecNumber>
    </recommendedName>
</protein>
<dbReference type="EC" id="6.4.1.2" evidence="3"/>
<dbReference type="GO" id="GO:0003989">
    <property type="term" value="F:acetyl-CoA carboxylase activity"/>
    <property type="evidence" value="ECO:0007669"/>
    <property type="project" value="UniProtKB-EC"/>
</dbReference>
<dbReference type="Pfam" id="PF02785">
    <property type="entry name" value="Biotin_carb_C"/>
    <property type="match status" value="1"/>
</dbReference>
<comment type="caution">
    <text evidence="14">The sequence shown here is derived from an EMBL/GenBank/DDBJ whole genome shotgun (WGS) entry which is preliminary data.</text>
</comment>